<organism evidence="2 3">
    <name type="scientific">Arcicella aurantiaca</name>
    <dbReference type="NCBI Taxonomy" id="591202"/>
    <lineage>
        <taxon>Bacteria</taxon>
        <taxon>Pseudomonadati</taxon>
        <taxon>Bacteroidota</taxon>
        <taxon>Cytophagia</taxon>
        <taxon>Cytophagales</taxon>
        <taxon>Flectobacillaceae</taxon>
        <taxon>Arcicella</taxon>
    </lineage>
</organism>
<keyword evidence="1" id="KW-0732">Signal</keyword>
<sequence>MKKLFFAVLTCISLSATAQLRLPQPSPAASVSQVVGTTDISVKYSRPGLKGRDVFGGVVAYDKVWRTGANGATQITISNDVLVAGQKLTAGTYSIFSIPTSGAWTLIFNKDISASEQTYSQDKDALRVSVKSSPVAKTEWFTIDFSDLSDSTANMNITWADKKIVAPLAIETSKMIETAIAKATTDNAGLMRGAADYLQGKGKLDQALKLVNSSIAGAETFRNLWTKAQILSKLGNYGEALPLAQKALSLGQGDPSFGFFKDAITKGIADYTAKIPAAVQAVPLKKKK</sequence>
<feature type="signal peptide" evidence="1">
    <location>
        <begin position="1"/>
        <end position="18"/>
    </location>
</feature>
<evidence type="ECO:0000313" key="3">
    <source>
        <dbReference type="Proteomes" id="UP000245489"/>
    </source>
</evidence>
<name>A0A316ECV5_9BACT</name>
<accession>A0A316ECV5</accession>
<dbReference type="Gene3D" id="1.25.40.10">
    <property type="entry name" value="Tetratricopeptide repeat domain"/>
    <property type="match status" value="1"/>
</dbReference>
<gene>
    <name evidence="2" type="ORF">LV89_01148</name>
</gene>
<feature type="chain" id="PRO_5016295655" description="DUF2911 domain-containing protein" evidence="1">
    <location>
        <begin position="19"/>
        <end position="288"/>
    </location>
</feature>
<reference evidence="2 3" key="1">
    <citation type="submission" date="2018-05" db="EMBL/GenBank/DDBJ databases">
        <title>Genomic Encyclopedia of Archaeal and Bacterial Type Strains, Phase II (KMG-II): from individual species to whole genera.</title>
        <authorList>
            <person name="Goeker M."/>
        </authorList>
    </citation>
    <scope>NUCLEOTIDE SEQUENCE [LARGE SCALE GENOMIC DNA]</scope>
    <source>
        <strain evidence="2 3">DSM 22214</strain>
    </source>
</reference>
<dbReference type="Proteomes" id="UP000245489">
    <property type="component" value="Unassembled WGS sequence"/>
</dbReference>
<dbReference type="Pfam" id="PF11138">
    <property type="entry name" value="DUF2911"/>
    <property type="match status" value="1"/>
</dbReference>
<proteinExistence type="predicted"/>
<evidence type="ECO:0000313" key="2">
    <source>
        <dbReference type="EMBL" id="PWK28364.1"/>
    </source>
</evidence>
<dbReference type="InterPro" id="IPR011990">
    <property type="entry name" value="TPR-like_helical_dom_sf"/>
</dbReference>
<dbReference type="RefSeq" id="WP_109741912.1">
    <property type="nucleotide sequence ID" value="NZ_QGGO01000004.1"/>
</dbReference>
<keyword evidence="3" id="KW-1185">Reference proteome</keyword>
<evidence type="ECO:0008006" key="4">
    <source>
        <dbReference type="Google" id="ProtNLM"/>
    </source>
</evidence>
<dbReference type="SUPFAM" id="SSF48452">
    <property type="entry name" value="TPR-like"/>
    <property type="match status" value="1"/>
</dbReference>
<evidence type="ECO:0000256" key="1">
    <source>
        <dbReference type="SAM" id="SignalP"/>
    </source>
</evidence>
<dbReference type="OrthoDB" id="195456at2"/>
<comment type="caution">
    <text evidence="2">The sequence shown here is derived from an EMBL/GenBank/DDBJ whole genome shotgun (WGS) entry which is preliminary data.</text>
</comment>
<protein>
    <recommendedName>
        <fullName evidence="4">DUF2911 domain-containing protein</fullName>
    </recommendedName>
</protein>
<dbReference type="EMBL" id="QGGO01000004">
    <property type="protein sequence ID" value="PWK28364.1"/>
    <property type="molecule type" value="Genomic_DNA"/>
</dbReference>
<dbReference type="AlphaFoldDB" id="A0A316ECV5"/>
<dbReference type="InterPro" id="IPR021314">
    <property type="entry name" value="DUF2911"/>
</dbReference>